<dbReference type="Proteomes" id="UP000539473">
    <property type="component" value="Unassembled WGS sequence"/>
</dbReference>
<feature type="transmembrane region" description="Helical" evidence="1">
    <location>
        <begin position="156"/>
        <end position="175"/>
    </location>
</feature>
<dbReference type="EMBL" id="BNAJ01000012">
    <property type="protein sequence ID" value="GHF57939.1"/>
    <property type="molecule type" value="Genomic_DNA"/>
</dbReference>
<evidence type="ECO:0000313" key="3">
    <source>
        <dbReference type="EMBL" id="MBB5378468.1"/>
    </source>
</evidence>
<dbReference type="RefSeq" id="WP_184115000.1">
    <property type="nucleotide sequence ID" value="NZ_BNAJ01000012.1"/>
</dbReference>
<keyword evidence="1" id="KW-0472">Membrane</keyword>
<dbReference type="Proteomes" id="UP000619376">
    <property type="component" value="Unassembled WGS sequence"/>
</dbReference>
<feature type="transmembrane region" description="Helical" evidence="1">
    <location>
        <begin position="216"/>
        <end position="236"/>
    </location>
</feature>
<comment type="caution">
    <text evidence="3">The sequence shown here is derived from an EMBL/GenBank/DDBJ whole genome shotgun (WGS) entry which is preliminary data.</text>
</comment>
<organism evidence="3 4">
    <name type="scientific">Deinococcus metalli</name>
    <dbReference type="NCBI Taxonomy" id="1141878"/>
    <lineage>
        <taxon>Bacteria</taxon>
        <taxon>Thermotogati</taxon>
        <taxon>Deinococcota</taxon>
        <taxon>Deinococci</taxon>
        <taxon>Deinococcales</taxon>
        <taxon>Deinococcaceae</taxon>
        <taxon>Deinococcus</taxon>
    </lineage>
</organism>
<keyword evidence="1" id="KW-0812">Transmembrane</keyword>
<evidence type="ECO:0000313" key="5">
    <source>
        <dbReference type="Proteomes" id="UP000619376"/>
    </source>
</evidence>
<accession>A0A7W8NSY5</accession>
<protein>
    <submittedName>
        <fullName evidence="3">Putative membrane protein</fullName>
    </submittedName>
</protein>
<keyword evidence="5" id="KW-1185">Reference proteome</keyword>
<dbReference type="AlphaFoldDB" id="A0A7W8NSY5"/>
<evidence type="ECO:0000313" key="4">
    <source>
        <dbReference type="Proteomes" id="UP000539473"/>
    </source>
</evidence>
<dbReference type="EMBL" id="JACHFK010000013">
    <property type="protein sequence ID" value="MBB5378468.1"/>
    <property type="molecule type" value="Genomic_DNA"/>
</dbReference>
<reference evidence="5" key="2">
    <citation type="journal article" date="2019" name="Int. J. Syst. Evol. Microbiol.">
        <title>The Global Catalogue of Microorganisms (GCM) 10K type strain sequencing project: providing services to taxonomists for standard genome sequencing and annotation.</title>
        <authorList>
            <consortium name="The Broad Institute Genomics Platform"/>
            <consortium name="The Broad Institute Genome Sequencing Center for Infectious Disease"/>
            <person name="Wu L."/>
            <person name="Ma J."/>
        </authorList>
    </citation>
    <scope>NUCLEOTIDE SEQUENCE [LARGE SCALE GENOMIC DNA]</scope>
    <source>
        <strain evidence="5">CGMCC 1.18437</strain>
    </source>
</reference>
<proteinExistence type="predicted"/>
<reference evidence="2" key="1">
    <citation type="journal article" date="2014" name="Int. J. Syst. Evol. Microbiol.">
        <title>Complete genome of a new Firmicutes species belonging to the dominant human colonic microbiota ('Ruminococcus bicirculans') reveals two chromosomes and a selective capacity to utilize plant glucans.</title>
        <authorList>
            <consortium name="NISC Comparative Sequencing Program"/>
            <person name="Wegmann U."/>
            <person name="Louis P."/>
            <person name="Goesmann A."/>
            <person name="Henrissat B."/>
            <person name="Duncan S.H."/>
            <person name="Flint H.J."/>
        </authorList>
    </citation>
    <scope>NUCLEOTIDE SEQUENCE</scope>
    <source>
        <strain evidence="2">CGMCC 1.18437</strain>
    </source>
</reference>
<reference evidence="3 4" key="3">
    <citation type="submission" date="2020-08" db="EMBL/GenBank/DDBJ databases">
        <title>Genomic Encyclopedia of Type Strains, Phase IV (KMG-IV): sequencing the most valuable type-strain genomes for metagenomic binning, comparative biology and taxonomic classification.</title>
        <authorList>
            <person name="Goeker M."/>
        </authorList>
    </citation>
    <scope>NUCLEOTIDE SEQUENCE [LARGE SCALE GENOMIC DNA]</scope>
    <source>
        <strain evidence="3 4">DSM 27521</strain>
    </source>
</reference>
<feature type="transmembrane region" description="Helical" evidence="1">
    <location>
        <begin position="37"/>
        <end position="59"/>
    </location>
</feature>
<name>A0A7W8NSY5_9DEIO</name>
<evidence type="ECO:0000313" key="2">
    <source>
        <dbReference type="EMBL" id="GHF57939.1"/>
    </source>
</evidence>
<evidence type="ECO:0000256" key="1">
    <source>
        <dbReference type="SAM" id="Phobius"/>
    </source>
</evidence>
<feature type="transmembrane region" description="Helical" evidence="1">
    <location>
        <begin position="187"/>
        <end position="204"/>
    </location>
</feature>
<reference evidence="2" key="4">
    <citation type="submission" date="2024-05" db="EMBL/GenBank/DDBJ databases">
        <authorList>
            <person name="Sun Q."/>
            <person name="Zhou Y."/>
        </authorList>
    </citation>
    <scope>NUCLEOTIDE SEQUENCE</scope>
    <source>
        <strain evidence="2">CGMCC 1.18437</strain>
    </source>
</reference>
<feature type="transmembrane region" description="Helical" evidence="1">
    <location>
        <begin position="66"/>
        <end position="83"/>
    </location>
</feature>
<keyword evidence="1" id="KW-1133">Transmembrane helix</keyword>
<sequence>MHEVFVVLSSFLASSVEMVEALTIVLAVGLTRGWRSALSGTAAALILLAVIVALFGPVLSRLPLQPLRLIVGALLLIFGVQWWRKAMLRASGFKALHDEDATFAAETAAAQAQGAVRPGALDTYGVALTFKSVLLEGLEVAFIVVTFGASAQQLGLAAWGAGAALVVVLALGLLIHRPLSQVPENTLKFTVGVMLTTFGTFWAAEGAGAVWPGGDAAILGLLVVYAAASYGFVTWLRRRHTARAARTEVTA</sequence>
<gene>
    <name evidence="2" type="ORF">GCM10017781_37680</name>
    <name evidence="3" type="ORF">HNQ07_003975</name>
</gene>